<feature type="region of interest" description="Disordered" evidence="1">
    <location>
        <begin position="376"/>
        <end position="415"/>
    </location>
</feature>
<keyword evidence="2" id="KW-1133">Transmembrane helix</keyword>
<evidence type="ECO:0000313" key="4">
    <source>
        <dbReference type="EMBL" id="KZT32016.1"/>
    </source>
</evidence>
<protein>
    <recommendedName>
        <fullName evidence="3">DUF6533 domain-containing protein</fullName>
    </recommendedName>
</protein>
<organism evidence="4 5">
    <name type="scientific">Sistotremastrum suecicum HHB10207 ss-3</name>
    <dbReference type="NCBI Taxonomy" id="1314776"/>
    <lineage>
        <taxon>Eukaryota</taxon>
        <taxon>Fungi</taxon>
        <taxon>Dikarya</taxon>
        <taxon>Basidiomycota</taxon>
        <taxon>Agaricomycotina</taxon>
        <taxon>Agaricomycetes</taxon>
        <taxon>Sistotremastrales</taxon>
        <taxon>Sistotremastraceae</taxon>
        <taxon>Sistotremastrum</taxon>
    </lineage>
</organism>
<accession>A0A165XB25</accession>
<dbReference type="Proteomes" id="UP000076798">
    <property type="component" value="Unassembled WGS sequence"/>
</dbReference>
<feature type="compositionally biased region" description="Basic and acidic residues" evidence="1">
    <location>
        <begin position="387"/>
        <end position="398"/>
    </location>
</feature>
<keyword evidence="2" id="KW-0472">Membrane</keyword>
<sequence>MRGLGVLPAQQLNEFQSHLERYGIAENASPQAPSELGPKQADETLESLRTPCTQIKRSQEPDDEVLYTTDATFDEVVVGRDNGRSDRGDPAELAYDCYQSHARHPTLALASQNSSGARRAIDIKPMPLESVPTYALWGPLSRWSTISAAILLLWDWFLTLDREVTYFSPTPESKIFGPWSIPHVLYYITYIDRSDPPLPQNNSDRPSIVKSLLAIKMEQTAEVLIVEIILAYRIWALYGQSRTIIIGLLVVSVRDAGRTPAPYTQIVFCFVASSPSYIWGFWIPVFVFEVVAFSPVPQCATEGHSVGVLFLVMALLCRFGSKLTYLMGEGWVFSLVSLLSCRMLLNLRTTADEEFHCVDGIEMLPMSTVKFRLGERSEDWEEEDSDADRPRPRSDVGFRRGGVPKAESNSRTNVV</sequence>
<feature type="transmembrane region" description="Helical" evidence="2">
    <location>
        <begin position="303"/>
        <end position="321"/>
    </location>
</feature>
<evidence type="ECO:0000256" key="1">
    <source>
        <dbReference type="SAM" id="MobiDB-lite"/>
    </source>
</evidence>
<dbReference type="OrthoDB" id="2745134at2759"/>
<keyword evidence="2" id="KW-0812">Transmembrane</keyword>
<evidence type="ECO:0000259" key="3">
    <source>
        <dbReference type="Pfam" id="PF20151"/>
    </source>
</evidence>
<reference evidence="4 5" key="1">
    <citation type="journal article" date="2016" name="Mol. Biol. Evol.">
        <title>Comparative Genomics of Early-Diverging Mushroom-Forming Fungi Provides Insights into the Origins of Lignocellulose Decay Capabilities.</title>
        <authorList>
            <person name="Nagy L.G."/>
            <person name="Riley R."/>
            <person name="Tritt A."/>
            <person name="Adam C."/>
            <person name="Daum C."/>
            <person name="Floudas D."/>
            <person name="Sun H."/>
            <person name="Yadav J.S."/>
            <person name="Pangilinan J."/>
            <person name="Larsson K.H."/>
            <person name="Matsuura K."/>
            <person name="Barry K."/>
            <person name="Labutti K."/>
            <person name="Kuo R."/>
            <person name="Ohm R.A."/>
            <person name="Bhattacharya S.S."/>
            <person name="Shirouzu T."/>
            <person name="Yoshinaga Y."/>
            <person name="Martin F.M."/>
            <person name="Grigoriev I.V."/>
            <person name="Hibbett D.S."/>
        </authorList>
    </citation>
    <scope>NUCLEOTIDE SEQUENCE [LARGE SCALE GENOMIC DNA]</scope>
    <source>
        <strain evidence="4 5">HHB10207 ss-3</strain>
    </source>
</reference>
<proteinExistence type="predicted"/>
<name>A0A165XB25_9AGAM</name>
<gene>
    <name evidence="4" type="ORF">SISSUDRAFT_1038025</name>
</gene>
<evidence type="ECO:0000256" key="2">
    <source>
        <dbReference type="SAM" id="Phobius"/>
    </source>
</evidence>
<dbReference type="Pfam" id="PF20151">
    <property type="entry name" value="DUF6533"/>
    <property type="match status" value="1"/>
</dbReference>
<dbReference type="InterPro" id="IPR045340">
    <property type="entry name" value="DUF6533"/>
</dbReference>
<keyword evidence="5" id="KW-1185">Reference proteome</keyword>
<dbReference type="AlphaFoldDB" id="A0A165XB25"/>
<dbReference type="EMBL" id="KV428404">
    <property type="protein sequence ID" value="KZT32016.1"/>
    <property type="molecule type" value="Genomic_DNA"/>
</dbReference>
<feature type="transmembrane region" description="Helical" evidence="2">
    <location>
        <begin position="277"/>
        <end position="296"/>
    </location>
</feature>
<feature type="domain" description="DUF6533" evidence="3">
    <location>
        <begin position="144"/>
        <end position="188"/>
    </location>
</feature>
<evidence type="ECO:0000313" key="5">
    <source>
        <dbReference type="Proteomes" id="UP000076798"/>
    </source>
</evidence>